<feature type="compositionally biased region" description="Polar residues" evidence="1">
    <location>
        <begin position="335"/>
        <end position="355"/>
    </location>
</feature>
<evidence type="ECO:0000256" key="1">
    <source>
        <dbReference type="SAM" id="MobiDB-lite"/>
    </source>
</evidence>
<gene>
    <name evidence="2" type="ORF">DM02DRAFT_675510</name>
</gene>
<dbReference type="EMBL" id="KZ805497">
    <property type="protein sequence ID" value="PVH95419.1"/>
    <property type="molecule type" value="Genomic_DNA"/>
</dbReference>
<reference evidence="2 3" key="1">
    <citation type="journal article" date="2018" name="Sci. Rep.">
        <title>Comparative genomics provides insights into the lifestyle and reveals functional heterogeneity of dark septate endophytic fungi.</title>
        <authorList>
            <person name="Knapp D.G."/>
            <person name="Nemeth J.B."/>
            <person name="Barry K."/>
            <person name="Hainaut M."/>
            <person name="Henrissat B."/>
            <person name="Johnson J."/>
            <person name="Kuo A."/>
            <person name="Lim J.H.P."/>
            <person name="Lipzen A."/>
            <person name="Nolan M."/>
            <person name="Ohm R.A."/>
            <person name="Tamas L."/>
            <person name="Grigoriev I.V."/>
            <person name="Spatafora J.W."/>
            <person name="Nagy L.G."/>
            <person name="Kovacs G.M."/>
        </authorList>
    </citation>
    <scope>NUCLEOTIDE SEQUENCE [LARGE SCALE GENOMIC DNA]</scope>
    <source>
        <strain evidence="2 3">DSE2036</strain>
    </source>
</reference>
<accession>A0A2V1DE13</accession>
<organism evidence="2 3">
    <name type="scientific">Periconia macrospinosa</name>
    <dbReference type="NCBI Taxonomy" id="97972"/>
    <lineage>
        <taxon>Eukaryota</taxon>
        <taxon>Fungi</taxon>
        <taxon>Dikarya</taxon>
        <taxon>Ascomycota</taxon>
        <taxon>Pezizomycotina</taxon>
        <taxon>Dothideomycetes</taxon>
        <taxon>Pleosporomycetidae</taxon>
        <taxon>Pleosporales</taxon>
        <taxon>Massarineae</taxon>
        <taxon>Periconiaceae</taxon>
        <taxon>Periconia</taxon>
    </lineage>
</organism>
<dbReference type="Proteomes" id="UP000244855">
    <property type="component" value="Unassembled WGS sequence"/>
</dbReference>
<sequence length="570" mass="62865">MDVNHSTLEEVSSSNWTEMRRFASKQGITGWKNKTQLLKKIEGWFIAQDELDNHAKGEVSQDSMHEDVMTPQPMHAGSAGEQLIDTQRIPADLAGEQLTDTQPIHAGFAGEQLIDSQPWHADLALAETQPMYADPAGGYPTDTQPMLVNQIDVLDSMRELVESSSYIPGLEHLAYNVWTPEFHGASYTSASFPEVAFSNTHDGQPFMIGSLFPACRAEARSPSLAPTLTDSGTQTDDINFEDRPPKSPPFEERHSVLLSIRHYPSLHTLPSYPDGPITEGMLSIRHYPGLHTVPSYPDGQITEVIEIAAHANTKCAQDGIVENNASHHIMPSVEPSDTGSEQVETNASQHMTSRAESLDAGPEADITDDHGFLVEDQGTGTSEDDPIILDSDPMEEVNEFSREGTGTSTDPIILDPDVIGTSNIFTRELASRDTGSPIVSNDDYADSNELSDIGYGSVSTNEWLVPKRAWDKAYQRWARVVHLSRLGGKRLPTPFIEKMDDCEVYTKRNGHLPAEKGWGIYASWAACKKSNVSNINSQREKKALADFEAALEQIKRAIVKDVSREVVQLR</sequence>
<feature type="region of interest" description="Disordered" evidence="1">
    <location>
        <begin position="222"/>
        <end position="251"/>
    </location>
</feature>
<dbReference type="AlphaFoldDB" id="A0A2V1DE13"/>
<feature type="compositionally biased region" description="Basic and acidic residues" evidence="1">
    <location>
        <begin position="240"/>
        <end position="251"/>
    </location>
</feature>
<protein>
    <submittedName>
        <fullName evidence="2">Uncharacterized protein</fullName>
    </submittedName>
</protein>
<name>A0A2V1DE13_9PLEO</name>
<evidence type="ECO:0000313" key="3">
    <source>
        <dbReference type="Proteomes" id="UP000244855"/>
    </source>
</evidence>
<feature type="region of interest" description="Disordered" evidence="1">
    <location>
        <begin position="329"/>
        <end position="389"/>
    </location>
</feature>
<feature type="compositionally biased region" description="Polar residues" evidence="1">
    <location>
        <begin position="224"/>
        <end position="237"/>
    </location>
</feature>
<proteinExistence type="predicted"/>
<keyword evidence="3" id="KW-1185">Reference proteome</keyword>
<evidence type="ECO:0000313" key="2">
    <source>
        <dbReference type="EMBL" id="PVH95419.1"/>
    </source>
</evidence>